<organism evidence="1">
    <name type="scientific">Grammatophora oceanica</name>
    <dbReference type="NCBI Taxonomy" id="210454"/>
    <lineage>
        <taxon>Eukaryota</taxon>
        <taxon>Sar</taxon>
        <taxon>Stramenopiles</taxon>
        <taxon>Ochrophyta</taxon>
        <taxon>Bacillariophyta</taxon>
        <taxon>Fragilariophyceae</taxon>
        <taxon>Fragilariophycidae</taxon>
        <taxon>Rhabdonematales</taxon>
        <taxon>Grammatophoraceae</taxon>
        <taxon>Grammatophora</taxon>
    </lineage>
</organism>
<dbReference type="Gene3D" id="1.25.40.10">
    <property type="entry name" value="Tetratricopeptide repeat domain"/>
    <property type="match status" value="1"/>
</dbReference>
<dbReference type="SUPFAM" id="SSF48452">
    <property type="entry name" value="TPR-like"/>
    <property type="match status" value="2"/>
</dbReference>
<sequence>MTGLAYVAYEKRKEEECRHYLKMAALASTPNSPQPWMTWARFEESQGNLDTAKSIIATAMESLTPPTKSDDDDVQQQQQEWIAFLDNRLRLESATAAAANDDDDPSSSIDAVFRQTVALFPQQWTFYDALASHCHERGETSRAQELYRMAIELSRTHNDGAIATNTAIRHYAQDEMMEGNYENALAILSSVTTEAVSTTSNSDGLQELYYVQAVCEWHLGDTNQAKEMFEIAAAIPSSLSSTIYFGRASLEVARGNLILAQHFLGLAWKESSNTKKKTADHHQHRFNIWKLWKRVAIQLEQPKLVDECQRQIDRLRQDTASTVDLVESVLQALPLWSDDKSNALPRIRSDVSEVLTPVSYLEQDPWADQLALSSKHSIGSTRLPSLPALVQVAEEEGMGATPSLQLEGAIKNGGSSTY</sequence>
<proteinExistence type="predicted"/>
<dbReference type="AlphaFoldDB" id="A0A7S1VC44"/>
<dbReference type="GO" id="GO:0006397">
    <property type="term" value="P:mRNA processing"/>
    <property type="evidence" value="ECO:0007669"/>
    <property type="project" value="InterPro"/>
</dbReference>
<dbReference type="InterPro" id="IPR044624">
    <property type="entry name" value="Mbb1-like"/>
</dbReference>
<dbReference type="InterPro" id="IPR011990">
    <property type="entry name" value="TPR-like_helical_dom_sf"/>
</dbReference>
<dbReference type="GO" id="GO:0003729">
    <property type="term" value="F:mRNA binding"/>
    <property type="evidence" value="ECO:0007669"/>
    <property type="project" value="InterPro"/>
</dbReference>
<name>A0A7S1VC44_9STRA</name>
<protein>
    <submittedName>
        <fullName evidence="1">Uncharacterized protein</fullName>
    </submittedName>
</protein>
<dbReference type="EMBL" id="HBGK01036007">
    <property type="protein sequence ID" value="CAD9294724.1"/>
    <property type="molecule type" value="Transcribed_RNA"/>
</dbReference>
<reference evidence="1" key="1">
    <citation type="submission" date="2021-01" db="EMBL/GenBank/DDBJ databases">
        <authorList>
            <person name="Corre E."/>
            <person name="Pelletier E."/>
            <person name="Niang G."/>
            <person name="Scheremetjew M."/>
            <person name="Finn R."/>
            <person name="Kale V."/>
            <person name="Holt S."/>
            <person name="Cochrane G."/>
            <person name="Meng A."/>
            <person name="Brown T."/>
            <person name="Cohen L."/>
        </authorList>
    </citation>
    <scope>NUCLEOTIDE SEQUENCE</scope>
    <source>
        <strain evidence="1">CCMP 410</strain>
    </source>
</reference>
<dbReference type="PANTHER" id="PTHR44917">
    <property type="entry name" value="PROTEIN HIGH CHLOROPHYLL FLUORESCENT 107"/>
    <property type="match status" value="1"/>
</dbReference>
<accession>A0A7S1VC44</accession>
<evidence type="ECO:0000313" key="1">
    <source>
        <dbReference type="EMBL" id="CAD9294724.1"/>
    </source>
</evidence>
<dbReference type="PANTHER" id="PTHR44917:SF1">
    <property type="entry name" value="PROTEIN HIGH CHLOROPHYLL FLUORESCENT 107"/>
    <property type="match status" value="1"/>
</dbReference>
<gene>
    <name evidence="1" type="ORF">GOCE00092_LOCUS18654</name>
</gene>